<dbReference type="AlphaFoldDB" id="A0A7J7IE82"/>
<dbReference type="EMBL" id="VWRR01000014">
    <property type="protein sequence ID" value="KAF6001406.1"/>
    <property type="molecule type" value="Genomic_DNA"/>
</dbReference>
<evidence type="ECO:0000313" key="2">
    <source>
        <dbReference type="Proteomes" id="UP000530660"/>
    </source>
</evidence>
<accession>A0A7J7IE82</accession>
<gene>
    <name evidence="1" type="ORF">F1559_000512</name>
</gene>
<name>A0A7J7IE82_9RHOD</name>
<proteinExistence type="predicted"/>
<sequence>MDALQPPFEGSPRTNSSLDSLSVQQQNKTFFSCLDLLDEILDLREDLEHFLREGYFELALEQRRGFQRGLLPSVLSAAVETSVESTTIRGCPTRPTVHKESCPSKSQHASPFFQSRHIQRAASLFTKALRVSWEIEGTLQKALVEATKFSELSSACNQFKN</sequence>
<reference evidence="1 2" key="1">
    <citation type="journal article" date="2020" name="J. Phycol.">
        <title>Comparative genome analysis reveals Cyanidiococcus gen. nov., a new extremophilic red algal genus sister to Cyanidioschyzon (Cyanidioschyzonaceae, Rhodophyta).</title>
        <authorList>
            <person name="Liu S.-L."/>
            <person name="Chiang Y.-R."/>
            <person name="Yoon H.S."/>
            <person name="Fu H.-Y."/>
        </authorList>
    </citation>
    <scope>NUCLEOTIDE SEQUENCE [LARGE SCALE GENOMIC DNA]</scope>
    <source>
        <strain evidence="1 2">THAL066</strain>
    </source>
</reference>
<dbReference type="Proteomes" id="UP000530660">
    <property type="component" value="Unassembled WGS sequence"/>
</dbReference>
<protein>
    <submittedName>
        <fullName evidence="1">Uncharacterized protein</fullName>
    </submittedName>
</protein>
<evidence type="ECO:0000313" key="1">
    <source>
        <dbReference type="EMBL" id="KAF6001406.1"/>
    </source>
</evidence>
<comment type="caution">
    <text evidence="1">The sequence shown here is derived from an EMBL/GenBank/DDBJ whole genome shotgun (WGS) entry which is preliminary data.</text>
</comment>
<organism evidence="1 2">
    <name type="scientific">Cyanidiococcus yangmingshanensis</name>
    <dbReference type="NCBI Taxonomy" id="2690220"/>
    <lineage>
        <taxon>Eukaryota</taxon>
        <taxon>Rhodophyta</taxon>
        <taxon>Bangiophyceae</taxon>
        <taxon>Cyanidiales</taxon>
        <taxon>Cyanidiaceae</taxon>
        <taxon>Cyanidiococcus</taxon>
    </lineage>
</organism>
<keyword evidence="2" id="KW-1185">Reference proteome</keyword>